<evidence type="ECO:0000313" key="2">
    <source>
        <dbReference type="EMBL" id="RGS38806.1"/>
    </source>
</evidence>
<proteinExistence type="predicted"/>
<name>A0A3R6AQK6_9FIRM</name>
<dbReference type="OrthoDB" id="1925387at2"/>
<keyword evidence="1" id="KW-0472">Membrane</keyword>
<comment type="caution">
    <text evidence="2">The sequence shown here is derived from an EMBL/GenBank/DDBJ whole genome shotgun (WGS) entry which is preliminary data.</text>
</comment>
<keyword evidence="1" id="KW-1133">Transmembrane helix</keyword>
<dbReference type="EMBL" id="QRVK01000035">
    <property type="protein sequence ID" value="RGS38806.1"/>
    <property type="molecule type" value="Genomic_DNA"/>
</dbReference>
<feature type="transmembrane region" description="Helical" evidence="1">
    <location>
        <begin position="31"/>
        <end position="53"/>
    </location>
</feature>
<gene>
    <name evidence="2" type="ORF">DWX94_11350</name>
</gene>
<dbReference type="AlphaFoldDB" id="A0A3R6AQK6"/>
<organism evidence="2 3">
    <name type="scientific">Coprococcus eutactus</name>
    <dbReference type="NCBI Taxonomy" id="33043"/>
    <lineage>
        <taxon>Bacteria</taxon>
        <taxon>Bacillati</taxon>
        <taxon>Bacillota</taxon>
        <taxon>Clostridia</taxon>
        <taxon>Lachnospirales</taxon>
        <taxon>Lachnospiraceae</taxon>
        <taxon>Coprococcus</taxon>
    </lineage>
</organism>
<accession>A0A3R6AQK6</accession>
<evidence type="ECO:0000313" key="3">
    <source>
        <dbReference type="Proteomes" id="UP000283295"/>
    </source>
</evidence>
<reference evidence="2 3" key="1">
    <citation type="submission" date="2018-08" db="EMBL/GenBank/DDBJ databases">
        <title>A genome reference for cultivated species of the human gut microbiota.</title>
        <authorList>
            <person name="Zou Y."/>
            <person name="Xue W."/>
            <person name="Luo G."/>
        </authorList>
    </citation>
    <scope>NUCLEOTIDE SEQUENCE [LARGE SCALE GENOMIC DNA]</scope>
    <source>
        <strain evidence="2 3">AF22-21</strain>
    </source>
</reference>
<keyword evidence="1" id="KW-0812">Transmembrane</keyword>
<sequence length="234" mass="26305">MKKPIITEEEKQKIKEMDSTRKKIGYIWDYYKLWIIGAVVLVGLVVYFAVVFATREDKPILDVVLVNNYDDVSGDSKLTQGFVSYVGEENLPGRVTFDNNAFFNLANNSDYKNSYYMKVLAYLEADTAQAVLCQYDNLIGLAKSGRLADLSDEKVGDIYDKYKDRIIYYEDEEGKKIPVGIDVSEGYKAAGLTEYTDGKAYIGLSAYAADYGYVEKFVDYMVELGIHSGGAGCR</sequence>
<dbReference type="Proteomes" id="UP000283295">
    <property type="component" value="Unassembled WGS sequence"/>
</dbReference>
<protein>
    <submittedName>
        <fullName evidence="2">Uncharacterized protein</fullName>
    </submittedName>
</protein>
<evidence type="ECO:0000256" key="1">
    <source>
        <dbReference type="SAM" id="Phobius"/>
    </source>
</evidence>